<feature type="domain" description="ZZ-type" evidence="6">
    <location>
        <begin position="212"/>
        <end position="266"/>
    </location>
</feature>
<dbReference type="Pfam" id="PF00569">
    <property type="entry name" value="ZZ"/>
    <property type="match status" value="2"/>
</dbReference>
<dbReference type="PANTHER" id="PTHR15090:SF8">
    <property type="entry name" value="ZZ-TYPE ZINC FINGER-CONTAINING PROTEIN"/>
    <property type="match status" value="1"/>
</dbReference>
<keyword evidence="1" id="KW-0479">Metal-binding</keyword>
<dbReference type="InterPro" id="IPR052260">
    <property type="entry name" value="Autophagy_Rcpt_SigReg"/>
</dbReference>
<evidence type="ECO:0000313" key="8">
    <source>
        <dbReference type="Proteomes" id="UP000789375"/>
    </source>
</evidence>
<dbReference type="AlphaFoldDB" id="A0A9N8ZMJ7"/>
<feature type="domain" description="ZZ-type" evidence="6">
    <location>
        <begin position="145"/>
        <end position="195"/>
    </location>
</feature>
<dbReference type="CDD" id="cd02340">
    <property type="entry name" value="ZZ_NBR1_like"/>
    <property type="match status" value="1"/>
</dbReference>
<dbReference type="PROSITE" id="PS01357">
    <property type="entry name" value="ZF_ZZ_1"/>
    <property type="match status" value="1"/>
</dbReference>
<evidence type="ECO:0000256" key="4">
    <source>
        <dbReference type="PROSITE-ProRule" id="PRU00228"/>
    </source>
</evidence>
<dbReference type="SUPFAM" id="SSF57850">
    <property type="entry name" value="RING/U-box"/>
    <property type="match status" value="2"/>
</dbReference>
<evidence type="ECO:0000256" key="5">
    <source>
        <dbReference type="SAM" id="Coils"/>
    </source>
</evidence>
<dbReference type="GO" id="GO:0008270">
    <property type="term" value="F:zinc ion binding"/>
    <property type="evidence" value="ECO:0007669"/>
    <property type="project" value="UniProtKB-KW"/>
</dbReference>
<keyword evidence="2 4" id="KW-0863">Zinc-finger</keyword>
<organism evidence="7 8">
    <name type="scientific">Funneliformis mosseae</name>
    <name type="common">Endomycorrhizal fungus</name>
    <name type="synonym">Glomus mosseae</name>
    <dbReference type="NCBI Taxonomy" id="27381"/>
    <lineage>
        <taxon>Eukaryota</taxon>
        <taxon>Fungi</taxon>
        <taxon>Fungi incertae sedis</taxon>
        <taxon>Mucoromycota</taxon>
        <taxon>Glomeromycotina</taxon>
        <taxon>Glomeromycetes</taxon>
        <taxon>Glomerales</taxon>
        <taxon>Glomeraceae</taxon>
        <taxon>Funneliformis</taxon>
    </lineage>
</organism>
<comment type="caution">
    <text evidence="7">The sequence shown here is derived from an EMBL/GenBank/DDBJ whole genome shotgun (WGS) entry which is preliminary data.</text>
</comment>
<proteinExistence type="predicted"/>
<dbReference type="InterPro" id="IPR043145">
    <property type="entry name" value="Znf_ZZ_sf"/>
</dbReference>
<evidence type="ECO:0000256" key="1">
    <source>
        <dbReference type="ARBA" id="ARBA00022723"/>
    </source>
</evidence>
<evidence type="ECO:0000259" key="6">
    <source>
        <dbReference type="PROSITE" id="PS50135"/>
    </source>
</evidence>
<feature type="coiled-coil region" evidence="5">
    <location>
        <begin position="45"/>
        <end position="72"/>
    </location>
</feature>
<dbReference type="SMART" id="SM00291">
    <property type="entry name" value="ZnF_ZZ"/>
    <property type="match status" value="2"/>
</dbReference>
<dbReference type="InterPro" id="IPR000433">
    <property type="entry name" value="Znf_ZZ"/>
</dbReference>
<dbReference type="PANTHER" id="PTHR15090">
    <property type="entry name" value="SEQUESTOSOME 1-RELATED"/>
    <property type="match status" value="1"/>
</dbReference>
<accession>A0A9N8ZMJ7</accession>
<reference evidence="7" key="1">
    <citation type="submission" date="2021-06" db="EMBL/GenBank/DDBJ databases">
        <authorList>
            <person name="Kallberg Y."/>
            <person name="Tangrot J."/>
            <person name="Rosling A."/>
        </authorList>
    </citation>
    <scope>NUCLEOTIDE SEQUENCE</scope>
    <source>
        <strain evidence="7">87-6 pot B 2015</strain>
    </source>
</reference>
<sequence>MDTSRFLRKEEEIIRDLKSELYKRELELEGVKTLNESLKNKITLMTNNEIELEHLKRESARLRNESVKSHQEKDDVMSLNYTLSEQVKNLQEEVNNLKIGRVVNTEGGLVCGQVVEGCVNSLFYCERINGSIWLINSAIFIELVHHNVRCDSCSEIIKGFRYKCGHCADFDLCAYCVGSEHNNNHVFLKIRNPILIDSRIILLPPFRYRSIHEEVGCDICGQNPIHGIRYKCGQCANFDICSKCEENISESHDQSHLFIRLNRPIRTEARLVSIPLLPNFLPDV</sequence>
<dbReference type="PROSITE" id="PS50135">
    <property type="entry name" value="ZF_ZZ_2"/>
    <property type="match status" value="2"/>
</dbReference>
<protein>
    <submittedName>
        <fullName evidence="7">11497_t:CDS:1</fullName>
    </submittedName>
</protein>
<dbReference type="Proteomes" id="UP000789375">
    <property type="component" value="Unassembled WGS sequence"/>
</dbReference>
<evidence type="ECO:0000313" key="7">
    <source>
        <dbReference type="EMBL" id="CAG8500948.1"/>
    </source>
</evidence>
<evidence type="ECO:0000256" key="2">
    <source>
        <dbReference type="ARBA" id="ARBA00022771"/>
    </source>
</evidence>
<keyword evidence="5" id="KW-0175">Coiled coil</keyword>
<evidence type="ECO:0000256" key="3">
    <source>
        <dbReference type="ARBA" id="ARBA00022833"/>
    </source>
</evidence>
<dbReference type="Gene3D" id="3.30.60.90">
    <property type="match status" value="2"/>
</dbReference>
<name>A0A9N8ZMJ7_FUNMO</name>
<keyword evidence="3" id="KW-0862">Zinc</keyword>
<dbReference type="EMBL" id="CAJVPP010000651">
    <property type="protein sequence ID" value="CAG8500948.1"/>
    <property type="molecule type" value="Genomic_DNA"/>
</dbReference>
<keyword evidence="8" id="KW-1185">Reference proteome</keyword>
<gene>
    <name evidence="7" type="ORF">FMOSSE_LOCUS4034</name>
</gene>